<protein>
    <submittedName>
        <fullName evidence="2">Uncharacterized protein</fullName>
    </submittedName>
</protein>
<proteinExistence type="predicted"/>
<keyword evidence="1" id="KW-0812">Transmembrane</keyword>
<comment type="caution">
    <text evidence="2">The sequence shown here is derived from an EMBL/GenBank/DDBJ whole genome shotgun (WGS) entry which is preliminary data.</text>
</comment>
<sequence length="196" mass="22406">MATRQEFLSLYRDKFLPVYSDLVSFLGDKPQELLVQFENINSHLICVLEYGKSQKGQENLDKAYNHLTRATLDSSKLLWITINAKLDALLLDETSRTFGFSLSQKDLRNGYGLFKELGRIARTVEMQYVGDDPLMSLPYYRGAIDTGFGILKHEDKERVQKIRNLSFIALIKSQIIGFFLGIIASIIASILWKAFE</sequence>
<evidence type="ECO:0000256" key="1">
    <source>
        <dbReference type="SAM" id="Phobius"/>
    </source>
</evidence>
<dbReference type="Proteomes" id="UP000460298">
    <property type="component" value="Unassembled WGS sequence"/>
</dbReference>
<dbReference type="AlphaFoldDB" id="A0A833H5L2"/>
<reference evidence="2 3" key="1">
    <citation type="submission" date="2019-10" db="EMBL/GenBank/DDBJ databases">
        <title>Extracellular Electron Transfer in a Candidatus Methanoperedens spp. Enrichment Culture.</title>
        <authorList>
            <person name="Berger S."/>
            <person name="Rangel Shaw D."/>
            <person name="Berben T."/>
            <person name="In 'T Zandt M."/>
            <person name="Frank J."/>
            <person name="Reimann J."/>
            <person name="Jetten M.S.M."/>
            <person name="Welte C.U."/>
        </authorList>
    </citation>
    <scope>NUCLEOTIDE SEQUENCE [LARGE SCALE GENOMIC DNA]</scope>
    <source>
        <strain evidence="2">SB12</strain>
    </source>
</reference>
<dbReference type="RefSeq" id="WP_002774084.1">
    <property type="nucleotide sequence ID" value="NZ_JQDG01000017.1"/>
</dbReference>
<feature type="transmembrane region" description="Helical" evidence="1">
    <location>
        <begin position="165"/>
        <end position="192"/>
    </location>
</feature>
<keyword evidence="1" id="KW-1133">Transmembrane helix</keyword>
<dbReference type="EMBL" id="WBUI01000001">
    <property type="protein sequence ID" value="KAB2935303.1"/>
    <property type="molecule type" value="Genomic_DNA"/>
</dbReference>
<evidence type="ECO:0000313" key="3">
    <source>
        <dbReference type="Proteomes" id="UP000460298"/>
    </source>
</evidence>
<keyword evidence="1" id="KW-0472">Membrane</keyword>
<accession>A0A833H5L2</accession>
<gene>
    <name evidence="2" type="ORF">F9K24_00825</name>
</gene>
<organism evidence="2 3">
    <name type="scientific">Leptonema illini</name>
    <dbReference type="NCBI Taxonomy" id="183"/>
    <lineage>
        <taxon>Bacteria</taxon>
        <taxon>Pseudomonadati</taxon>
        <taxon>Spirochaetota</taxon>
        <taxon>Spirochaetia</taxon>
        <taxon>Leptospirales</taxon>
        <taxon>Leptospiraceae</taxon>
        <taxon>Leptonema</taxon>
    </lineage>
</organism>
<dbReference type="OrthoDB" id="9917863at2"/>
<evidence type="ECO:0000313" key="2">
    <source>
        <dbReference type="EMBL" id="KAB2935303.1"/>
    </source>
</evidence>
<name>A0A833H5L2_9LEPT</name>